<dbReference type="PANTHER" id="PTHR21600:SF88">
    <property type="entry name" value="RNA PSEUDOURIDINE SYNTHASE 5"/>
    <property type="match status" value="1"/>
</dbReference>
<proteinExistence type="predicted"/>
<reference evidence="2" key="1">
    <citation type="submission" date="2024-02" db="EMBL/GenBank/DDBJ databases">
        <authorList>
            <consortium name="ELIXIR-Norway"/>
            <consortium name="Elixir Norway"/>
        </authorList>
    </citation>
    <scope>NUCLEOTIDE SEQUENCE</scope>
</reference>
<evidence type="ECO:0000313" key="2">
    <source>
        <dbReference type="EMBL" id="CAK9206451.1"/>
    </source>
</evidence>
<dbReference type="Proteomes" id="UP001497512">
    <property type="component" value="Chromosome 15"/>
</dbReference>
<dbReference type="Pfam" id="PF00849">
    <property type="entry name" value="PseudoU_synth_2"/>
    <property type="match status" value="1"/>
</dbReference>
<dbReference type="InterPro" id="IPR020103">
    <property type="entry name" value="PsdUridine_synth_cat_dom_sf"/>
</dbReference>
<dbReference type="Gene3D" id="3.30.2350.10">
    <property type="entry name" value="Pseudouridine synthase"/>
    <property type="match status" value="1"/>
</dbReference>
<evidence type="ECO:0000313" key="3">
    <source>
        <dbReference type="Proteomes" id="UP001497512"/>
    </source>
</evidence>
<evidence type="ECO:0000259" key="1">
    <source>
        <dbReference type="Pfam" id="PF00849"/>
    </source>
</evidence>
<accession>A0ABP0TW44</accession>
<gene>
    <name evidence="2" type="ORF">CSSPTR1EN2_LOCUS8355</name>
</gene>
<dbReference type="InterPro" id="IPR006145">
    <property type="entry name" value="PsdUridine_synth_RsuA/RluA"/>
</dbReference>
<dbReference type="InterPro" id="IPR050188">
    <property type="entry name" value="RluA_PseudoU_synthase"/>
</dbReference>
<dbReference type="PANTHER" id="PTHR21600">
    <property type="entry name" value="MITOCHONDRIAL RNA PSEUDOURIDINE SYNTHASE"/>
    <property type="match status" value="1"/>
</dbReference>
<dbReference type="EMBL" id="OZ019907">
    <property type="protein sequence ID" value="CAK9206451.1"/>
    <property type="molecule type" value="Genomic_DNA"/>
</dbReference>
<name>A0ABP0TW44_9BRYO</name>
<dbReference type="SUPFAM" id="SSF55120">
    <property type="entry name" value="Pseudouridine synthase"/>
    <property type="match status" value="1"/>
</dbReference>
<organism evidence="2 3">
    <name type="scientific">Sphagnum troendelagicum</name>
    <dbReference type="NCBI Taxonomy" id="128251"/>
    <lineage>
        <taxon>Eukaryota</taxon>
        <taxon>Viridiplantae</taxon>
        <taxon>Streptophyta</taxon>
        <taxon>Embryophyta</taxon>
        <taxon>Bryophyta</taxon>
        <taxon>Sphagnophytina</taxon>
        <taxon>Sphagnopsida</taxon>
        <taxon>Sphagnales</taxon>
        <taxon>Sphagnaceae</taxon>
        <taxon>Sphagnum</taxon>
    </lineage>
</organism>
<sequence length="368" mass="41442">MAFFLTRPCVQAQFQQRVGSFPVLSRQCVTMCYFHAHTEQASQLCVTRRTLCAQQEMEESLERWEPPCIPKLYEDEFVIAISKPGTLLVHDNKGASMEEKQRNAFAKNLVETQYTQGRRVNPVNRLDRAASGVMLFAKSSAAARAAQSSLSHPSCVKEYVVLARGCTPDFFVCDEPVKDENGISRSALTECEKVLDLPEARCSLLKVVIKTGRWHQIRKHLNHRAYHVVGDVKHGKGGTNRFFRENYKMQSGRIFLHAAHLSLLYPFPLVNLESESFQHTNKGLDNYEASLKSDLSVTSLSSSFPRELKKSIENAVPRTPTALWDADPNSGCQVLTIRATLPEDLQQVLYALPENLSKECLLSHGLIF</sequence>
<keyword evidence="3" id="KW-1185">Reference proteome</keyword>
<feature type="domain" description="Pseudouridine synthase RsuA/RluA-like" evidence="1">
    <location>
        <begin position="78"/>
        <end position="223"/>
    </location>
</feature>
<protein>
    <recommendedName>
        <fullName evidence="1">Pseudouridine synthase RsuA/RluA-like domain-containing protein</fullName>
    </recommendedName>
</protein>